<dbReference type="PANTHER" id="PTHR30249:SF17">
    <property type="entry name" value="HOLIN-LIKE PROTEIN CIDB"/>
    <property type="match status" value="1"/>
</dbReference>
<evidence type="ECO:0000313" key="7">
    <source>
        <dbReference type="EMBL" id="MDY0394370.1"/>
    </source>
</evidence>
<keyword evidence="2" id="KW-1003">Cell membrane</keyword>
<dbReference type="InterPro" id="IPR007300">
    <property type="entry name" value="CidB/LrgB"/>
</dbReference>
<organism evidence="7 8">
    <name type="scientific">Tigheibacillus halophilus</name>
    <dbReference type="NCBI Taxonomy" id="361280"/>
    <lineage>
        <taxon>Bacteria</taxon>
        <taxon>Bacillati</taxon>
        <taxon>Bacillota</taxon>
        <taxon>Bacilli</taxon>
        <taxon>Bacillales</taxon>
        <taxon>Bacillaceae</taxon>
        <taxon>Tigheibacillus</taxon>
    </lineage>
</organism>
<feature type="transmembrane region" description="Helical" evidence="6">
    <location>
        <begin position="194"/>
        <end position="214"/>
    </location>
</feature>
<reference evidence="7 8" key="1">
    <citation type="submission" date="2023-10" db="EMBL/GenBank/DDBJ databases">
        <title>Virgibacillus halophilus 5B73C genome.</title>
        <authorList>
            <person name="Miliotis G."/>
            <person name="Sengupta P."/>
            <person name="Hameed A."/>
            <person name="Chuvochina M."/>
            <person name="Mcdonagh F."/>
            <person name="Simpson A.C."/>
            <person name="Singh N.K."/>
            <person name="Rekha P.D."/>
            <person name="Raman K."/>
            <person name="Hugenholtz P."/>
            <person name="Venkateswaran K."/>
        </authorList>
    </citation>
    <scope>NUCLEOTIDE SEQUENCE [LARGE SCALE GENOMIC DNA]</scope>
    <source>
        <strain evidence="7 8">5B73C</strain>
    </source>
</reference>
<feature type="transmembrane region" description="Helical" evidence="6">
    <location>
        <begin position="131"/>
        <end position="154"/>
    </location>
</feature>
<keyword evidence="3 6" id="KW-0812">Transmembrane</keyword>
<keyword evidence="4 6" id="KW-1133">Transmembrane helix</keyword>
<sequence>MFAYTIATKIHQKYGKPYTVPVLIATVIMVAGLMLLHISYDVYMKGGEWINKLLGPAVVALAYPLYQHRTLLKKLLMPIALGTFIGAAVGIASGVLLTKWAGFDMVIIESIAPKSVTTPVAMVLADAQGGIMPLAAVFVMIAGIGGAIFSTIICKVFRIHHKVGLGVGAGSASHAIGTARVMEVNAGAGSISTVAMSFSTVFVSILTPLFIWLFV</sequence>
<dbReference type="Pfam" id="PF04172">
    <property type="entry name" value="LrgB"/>
    <property type="match status" value="1"/>
</dbReference>
<evidence type="ECO:0000313" key="8">
    <source>
        <dbReference type="Proteomes" id="UP001281447"/>
    </source>
</evidence>
<feature type="transmembrane region" description="Helical" evidence="6">
    <location>
        <begin position="49"/>
        <end position="66"/>
    </location>
</feature>
<keyword evidence="5 6" id="KW-0472">Membrane</keyword>
<keyword evidence="8" id="KW-1185">Reference proteome</keyword>
<gene>
    <name evidence="7" type="ORF">RWE15_07765</name>
</gene>
<dbReference type="EMBL" id="JAWDIP010000003">
    <property type="protein sequence ID" value="MDY0394370.1"/>
    <property type="molecule type" value="Genomic_DNA"/>
</dbReference>
<feature type="transmembrane region" description="Helical" evidence="6">
    <location>
        <begin position="20"/>
        <end position="43"/>
    </location>
</feature>
<comment type="caution">
    <text evidence="7">The sequence shown here is derived from an EMBL/GenBank/DDBJ whole genome shotgun (WGS) entry which is preliminary data.</text>
</comment>
<evidence type="ECO:0000256" key="3">
    <source>
        <dbReference type="ARBA" id="ARBA00022692"/>
    </source>
</evidence>
<evidence type="ECO:0000256" key="2">
    <source>
        <dbReference type="ARBA" id="ARBA00022475"/>
    </source>
</evidence>
<dbReference type="Proteomes" id="UP001281447">
    <property type="component" value="Unassembled WGS sequence"/>
</dbReference>
<feature type="transmembrane region" description="Helical" evidence="6">
    <location>
        <begin position="75"/>
        <end position="97"/>
    </location>
</feature>
<proteinExistence type="predicted"/>
<name>A0ABU5C4W6_9BACI</name>
<evidence type="ECO:0000256" key="1">
    <source>
        <dbReference type="ARBA" id="ARBA00004651"/>
    </source>
</evidence>
<evidence type="ECO:0000256" key="6">
    <source>
        <dbReference type="SAM" id="Phobius"/>
    </source>
</evidence>
<dbReference type="PANTHER" id="PTHR30249">
    <property type="entry name" value="PUTATIVE SEROTONIN TRANSPORTER"/>
    <property type="match status" value="1"/>
</dbReference>
<protein>
    <submittedName>
        <fullName evidence="7">LrgB family protein</fullName>
    </submittedName>
</protein>
<accession>A0ABU5C4W6</accession>
<evidence type="ECO:0000256" key="4">
    <source>
        <dbReference type="ARBA" id="ARBA00022989"/>
    </source>
</evidence>
<evidence type="ECO:0000256" key="5">
    <source>
        <dbReference type="ARBA" id="ARBA00023136"/>
    </source>
</evidence>
<comment type="subcellular location">
    <subcellularLocation>
        <location evidence="1">Cell membrane</location>
        <topology evidence="1">Multi-pass membrane protein</topology>
    </subcellularLocation>
</comment>